<dbReference type="InterPro" id="IPR036819">
    <property type="entry name" value="Subtilisin_inhibitor-like_sf"/>
</dbReference>
<evidence type="ECO:0000313" key="2">
    <source>
        <dbReference type="EMBL" id="CAA9488878.1"/>
    </source>
</evidence>
<evidence type="ECO:0008006" key="3">
    <source>
        <dbReference type="Google" id="ProtNLM"/>
    </source>
</evidence>
<accession>A0A6J4S471</accession>
<feature type="region of interest" description="Disordered" evidence="1">
    <location>
        <begin position="120"/>
        <end position="139"/>
    </location>
</feature>
<dbReference type="PROSITE" id="PS51257">
    <property type="entry name" value="PROKAR_LIPOPROTEIN"/>
    <property type="match status" value="1"/>
</dbReference>
<dbReference type="SUPFAM" id="SSF55399">
    <property type="entry name" value="Subtilisin inhibitor"/>
    <property type="match status" value="1"/>
</dbReference>
<proteinExistence type="predicted"/>
<dbReference type="Gene3D" id="3.30.350.10">
    <property type="entry name" value="Subtilisin inhibitor-like"/>
    <property type="match status" value="1"/>
</dbReference>
<organism evidence="2">
    <name type="scientific">uncultured Solirubrobacteraceae bacterium</name>
    <dbReference type="NCBI Taxonomy" id="1162706"/>
    <lineage>
        <taxon>Bacteria</taxon>
        <taxon>Bacillati</taxon>
        <taxon>Actinomycetota</taxon>
        <taxon>Thermoleophilia</taxon>
        <taxon>Solirubrobacterales</taxon>
        <taxon>Solirubrobacteraceae</taxon>
        <taxon>environmental samples</taxon>
    </lineage>
</organism>
<dbReference type="AlphaFoldDB" id="A0A6J4S471"/>
<reference evidence="2" key="1">
    <citation type="submission" date="2020-02" db="EMBL/GenBank/DDBJ databases">
        <authorList>
            <person name="Meier V. D."/>
        </authorList>
    </citation>
    <scope>NUCLEOTIDE SEQUENCE</scope>
    <source>
        <strain evidence="2">AVDCRST_MAG38</strain>
    </source>
</reference>
<name>A0A6J4S471_9ACTN</name>
<dbReference type="GO" id="GO:0004867">
    <property type="term" value="F:serine-type endopeptidase inhibitor activity"/>
    <property type="evidence" value="ECO:0007669"/>
    <property type="project" value="InterPro"/>
</dbReference>
<evidence type="ECO:0000256" key="1">
    <source>
        <dbReference type="SAM" id="MobiDB-lite"/>
    </source>
</evidence>
<protein>
    <recommendedName>
        <fullName evidence="3">Subtilisin inhibitor domain-containing protein</fullName>
    </recommendedName>
</protein>
<sequence length="139" mass="14241">MRMLILLCGLALAACGGEDGAPPGPADGGTPDARSQTRLAIEVMPDGEPPARRRVIEELPPGITAADFAPVPAGTACAAVYGGPERARVDGTLDGEPLEASFDRSNSCEIARWDRMAALLGPGSRDGRAPGVKAPPDQP</sequence>
<dbReference type="EMBL" id="CADCVJ010000212">
    <property type="protein sequence ID" value="CAA9488878.1"/>
    <property type="molecule type" value="Genomic_DNA"/>
</dbReference>
<gene>
    <name evidence="2" type="ORF">AVDCRST_MAG38-2505</name>
</gene>